<feature type="transmembrane region" description="Helical" evidence="1">
    <location>
        <begin position="9"/>
        <end position="34"/>
    </location>
</feature>
<dbReference type="Proteomes" id="UP001595988">
    <property type="component" value="Unassembled WGS sequence"/>
</dbReference>
<accession>A0ABV9K195</accession>
<dbReference type="EMBL" id="JBHSFT010000044">
    <property type="protein sequence ID" value="MFC4663757.1"/>
    <property type="molecule type" value="Genomic_DNA"/>
</dbReference>
<gene>
    <name evidence="2" type="ORF">ACFO3P_16390</name>
</gene>
<comment type="caution">
    <text evidence="2">The sequence shown here is derived from an EMBL/GenBank/DDBJ whole genome shotgun (WGS) entry which is preliminary data.</text>
</comment>
<proteinExistence type="predicted"/>
<keyword evidence="1" id="KW-1133">Transmembrane helix</keyword>
<evidence type="ECO:0000313" key="2">
    <source>
        <dbReference type="EMBL" id="MFC4663757.1"/>
    </source>
</evidence>
<name>A0ABV9K195_9BACI</name>
<feature type="transmembrane region" description="Helical" evidence="1">
    <location>
        <begin position="76"/>
        <end position="98"/>
    </location>
</feature>
<dbReference type="RefSeq" id="WP_354005229.1">
    <property type="nucleotide sequence ID" value="NZ_JBHSFT010000044.1"/>
</dbReference>
<feature type="transmembrane region" description="Helical" evidence="1">
    <location>
        <begin position="104"/>
        <end position="124"/>
    </location>
</feature>
<keyword evidence="1" id="KW-0812">Transmembrane</keyword>
<evidence type="ECO:0000313" key="3">
    <source>
        <dbReference type="Proteomes" id="UP001595988"/>
    </source>
</evidence>
<reference evidence="3" key="1">
    <citation type="journal article" date="2019" name="Int. J. Syst. Evol. Microbiol.">
        <title>The Global Catalogue of Microorganisms (GCM) 10K type strain sequencing project: providing services to taxonomists for standard genome sequencing and annotation.</title>
        <authorList>
            <consortium name="The Broad Institute Genomics Platform"/>
            <consortium name="The Broad Institute Genome Sequencing Center for Infectious Disease"/>
            <person name="Wu L."/>
            <person name="Ma J."/>
        </authorList>
    </citation>
    <scope>NUCLEOTIDE SEQUENCE [LARGE SCALE GENOMIC DNA]</scope>
    <source>
        <strain evidence="3">CCUG 37257</strain>
    </source>
</reference>
<evidence type="ECO:0000256" key="1">
    <source>
        <dbReference type="SAM" id="Phobius"/>
    </source>
</evidence>
<feature type="transmembrane region" description="Helical" evidence="1">
    <location>
        <begin position="40"/>
        <end position="56"/>
    </location>
</feature>
<protein>
    <submittedName>
        <fullName evidence="2">Permease</fullName>
    </submittedName>
</protein>
<sequence>MNKDASRGLFLILGFFQAGMFGFIVFAAVMANAFPPTSTYIMPSLGIMAFGMSYLYPQFKQKDERMKLIRQKGLEYAYFALLVYFMILMIILQFNLLTLSALDVLYILTALTICTVFICMVIAAKKY</sequence>
<keyword evidence="1" id="KW-0472">Membrane</keyword>
<organism evidence="2 3">
    <name type="scientific">Oceanobacillus aidingensis</name>
    <dbReference type="NCBI Taxonomy" id="645964"/>
    <lineage>
        <taxon>Bacteria</taxon>
        <taxon>Bacillati</taxon>
        <taxon>Bacillota</taxon>
        <taxon>Bacilli</taxon>
        <taxon>Bacillales</taxon>
        <taxon>Bacillaceae</taxon>
        <taxon>Oceanobacillus</taxon>
    </lineage>
</organism>
<keyword evidence="3" id="KW-1185">Reference proteome</keyword>